<proteinExistence type="predicted"/>
<sequence>MEATIRLVHDAVIVSDKNGIVRKMNTTAETYTGVSFADAVGEPADSIVRLVCADTYRKIESPIRRALNSDETIRSMHDALIVSRDGTQRRITFSAAAILNNRNIFEGAVFVASGVCDALKSSRISDQISENANNIYQEIATEVDEILWRYEVDDYGRIENVFISSAADRILKLPVGEIGNSLERFFSYVDQNDRHNIFNAMETFEKGLSTSNHVEYRLHGADGETVWIRSSGTVRSLPNGNKAVCGIAVDITDMKKIDDELISQRNFISRTLETLPGIFYFFTQEGKFLRWNDNVESLSGYSGSEIRKMRPEDFFPPEDQPGITTAISDAINKGVAIVQGNFLLKDGSTIPHVFTLARVEMDGETCLTGTAIDISESIRMERDRKRLHGQLLQAQKMEAVGRLAGGVAHDFNNILNEAILVLNRSILVKHGREIGFC</sequence>
<dbReference type="Gene3D" id="1.10.287.130">
    <property type="match status" value="1"/>
</dbReference>
<dbReference type="InterPro" id="IPR052162">
    <property type="entry name" value="Sensor_kinase/Photoreceptor"/>
</dbReference>
<dbReference type="SUPFAM" id="SSF55785">
    <property type="entry name" value="PYP-like sensor domain (PAS domain)"/>
    <property type="match status" value="3"/>
</dbReference>
<organism evidence="8 9">
    <name type="scientific">Desulfosarcina alkanivorans</name>
    <dbReference type="NCBI Taxonomy" id="571177"/>
    <lineage>
        <taxon>Bacteria</taxon>
        <taxon>Pseudomonadati</taxon>
        <taxon>Thermodesulfobacteriota</taxon>
        <taxon>Desulfobacteria</taxon>
        <taxon>Desulfobacterales</taxon>
        <taxon>Desulfosarcinaceae</taxon>
        <taxon>Desulfosarcina</taxon>
    </lineage>
</organism>
<dbReference type="Pfam" id="PF08447">
    <property type="entry name" value="PAS_3"/>
    <property type="match status" value="1"/>
</dbReference>
<evidence type="ECO:0000256" key="1">
    <source>
        <dbReference type="ARBA" id="ARBA00000085"/>
    </source>
</evidence>
<dbReference type="EMBL" id="AP021874">
    <property type="protein sequence ID" value="BBO68018.1"/>
    <property type="molecule type" value="Genomic_DNA"/>
</dbReference>
<evidence type="ECO:0000313" key="8">
    <source>
        <dbReference type="EMBL" id="BBO68018.1"/>
    </source>
</evidence>
<dbReference type="InterPro" id="IPR013656">
    <property type="entry name" value="PAS_4"/>
</dbReference>
<dbReference type="PROSITE" id="PS50112">
    <property type="entry name" value="PAS"/>
    <property type="match status" value="2"/>
</dbReference>
<feature type="domain" description="PAS" evidence="6">
    <location>
        <begin position="264"/>
        <end position="334"/>
    </location>
</feature>
<evidence type="ECO:0000259" key="7">
    <source>
        <dbReference type="PROSITE" id="PS50113"/>
    </source>
</evidence>
<accession>A0A5K7YG30</accession>
<reference evidence="8 9" key="1">
    <citation type="submission" date="2019-11" db="EMBL/GenBank/DDBJ databases">
        <title>Comparative genomics of hydrocarbon-degrading Desulfosarcina strains.</title>
        <authorList>
            <person name="Watanabe M."/>
            <person name="Kojima H."/>
            <person name="Fukui M."/>
        </authorList>
    </citation>
    <scope>NUCLEOTIDE SEQUENCE [LARGE SCALE GENOMIC DNA]</scope>
    <source>
        <strain evidence="8 9">PL12</strain>
    </source>
</reference>
<comment type="catalytic activity">
    <reaction evidence="1">
        <text>ATP + protein L-histidine = ADP + protein N-phospho-L-histidine.</text>
        <dbReference type="EC" id="2.7.13.3"/>
    </reaction>
</comment>
<dbReference type="InterPro" id="IPR013655">
    <property type="entry name" value="PAS_fold_3"/>
</dbReference>
<feature type="domain" description="PAC" evidence="7">
    <location>
        <begin position="212"/>
        <end position="263"/>
    </location>
</feature>
<evidence type="ECO:0000259" key="6">
    <source>
        <dbReference type="PROSITE" id="PS50112"/>
    </source>
</evidence>
<keyword evidence="9" id="KW-1185">Reference proteome</keyword>
<dbReference type="InterPro" id="IPR000700">
    <property type="entry name" value="PAS-assoc_C"/>
</dbReference>
<evidence type="ECO:0000256" key="5">
    <source>
        <dbReference type="ARBA" id="ARBA00022777"/>
    </source>
</evidence>
<dbReference type="KEGG" id="dalk:DSCA_19480"/>
<dbReference type="EC" id="2.7.13.3" evidence="2"/>
<dbReference type="Proteomes" id="UP000427906">
    <property type="component" value="Chromosome"/>
</dbReference>
<dbReference type="InterPro" id="IPR035965">
    <property type="entry name" value="PAS-like_dom_sf"/>
</dbReference>
<keyword evidence="5" id="KW-0418">Kinase</keyword>
<dbReference type="PANTHER" id="PTHR43304:SF1">
    <property type="entry name" value="PAC DOMAIN-CONTAINING PROTEIN"/>
    <property type="match status" value="1"/>
</dbReference>
<keyword evidence="3" id="KW-0597">Phosphoprotein</keyword>
<dbReference type="Pfam" id="PF08448">
    <property type="entry name" value="PAS_4"/>
    <property type="match status" value="2"/>
</dbReference>
<dbReference type="GO" id="GO:0004673">
    <property type="term" value="F:protein histidine kinase activity"/>
    <property type="evidence" value="ECO:0007669"/>
    <property type="project" value="UniProtKB-EC"/>
</dbReference>
<evidence type="ECO:0000256" key="3">
    <source>
        <dbReference type="ARBA" id="ARBA00022553"/>
    </source>
</evidence>
<dbReference type="AlphaFoldDB" id="A0A5K7YG30"/>
<dbReference type="InterPro" id="IPR000014">
    <property type="entry name" value="PAS"/>
</dbReference>
<dbReference type="SMART" id="SM00091">
    <property type="entry name" value="PAS"/>
    <property type="match status" value="2"/>
</dbReference>
<evidence type="ECO:0000313" key="9">
    <source>
        <dbReference type="Proteomes" id="UP000427906"/>
    </source>
</evidence>
<name>A0A5K7YG30_9BACT</name>
<evidence type="ECO:0000256" key="4">
    <source>
        <dbReference type="ARBA" id="ARBA00022679"/>
    </source>
</evidence>
<keyword evidence="4" id="KW-0808">Transferase</keyword>
<evidence type="ECO:0000256" key="2">
    <source>
        <dbReference type="ARBA" id="ARBA00012438"/>
    </source>
</evidence>
<dbReference type="CDD" id="cd00130">
    <property type="entry name" value="PAS"/>
    <property type="match status" value="2"/>
</dbReference>
<dbReference type="PANTHER" id="PTHR43304">
    <property type="entry name" value="PHYTOCHROME-LIKE PROTEIN CPH1"/>
    <property type="match status" value="1"/>
</dbReference>
<dbReference type="PROSITE" id="PS50113">
    <property type="entry name" value="PAC"/>
    <property type="match status" value="1"/>
</dbReference>
<dbReference type="NCBIfam" id="TIGR00229">
    <property type="entry name" value="sensory_box"/>
    <property type="match status" value="1"/>
</dbReference>
<feature type="domain" description="PAS" evidence="6">
    <location>
        <begin position="1"/>
        <end position="70"/>
    </location>
</feature>
<protein>
    <recommendedName>
        <fullName evidence="2">histidine kinase</fullName>
        <ecNumber evidence="2">2.7.13.3</ecNumber>
    </recommendedName>
</protein>
<gene>
    <name evidence="8" type="ORF">DSCA_19480</name>
</gene>
<dbReference type="Gene3D" id="3.30.450.20">
    <property type="entry name" value="PAS domain"/>
    <property type="match status" value="3"/>
</dbReference>